<sequence length="167" mass="18399">MSPPAFFLAGVMQGSRRGADLADQCYRDRLSELISRRYPDAVINEPGRLMSRWIGDREAAVRASHSALADQPVIRREELDEALTELVGVFHRLTDLAAASDVCVAWLPDHQASMGTAAEMYSAYRAGRTVVAITPMRQNLAVLACSSVVLPDEDAFEDWLAEYGERG</sequence>
<accession>A0ABV5T668</accession>
<keyword evidence="2" id="KW-1185">Reference proteome</keyword>
<proteinExistence type="predicted"/>
<evidence type="ECO:0000313" key="2">
    <source>
        <dbReference type="Proteomes" id="UP001589610"/>
    </source>
</evidence>
<dbReference type="SUPFAM" id="SSF52309">
    <property type="entry name" value="N-(deoxy)ribosyltransferase-like"/>
    <property type="match status" value="1"/>
</dbReference>
<dbReference type="EMBL" id="JBHMBS010000001">
    <property type="protein sequence ID" value="MFB9674572.1"/>
    <property type="molecule type" value="Genomic_DNA"/>
</dbReference>
<gene>
    <name evidence="1" type="ORF">ACFFRH_03650</name>
</gene>
<name>A0ABV5T668_9ACTN</name>
<organism evidence="1 2">
    <name type="scientific">Streptosporangium vulgare</name>
    <dbReference type="NCBI Taxonomy" id="46190"/>
    <lineage>
        <taxon>Bacteria</taxon>
        <taxon>Bacillati</taxon>
        <taxon>Actinomycetota</taxon>
        <taxon>Actinomycetes</taxon>
        <taxon>Streptosporangiales</taxon>
        <taxon>Streptosporangiaceae</taxon>
        <taxon>Streptosporangium</taxon>
    </lineage>
</organism>
<protein>
    <submittedName>
        <fullName evidence="1">Uncharacterized protein</fullName>
    </submittedName>
</protein>
<evidence type="ECO:0000313" key="1">
    <source>
        <dbReference type="EMBL" id="MFB9674572.1"/>
    </source>
</evidence>
<comment type="caution">
    <text evidence="1">The sequence shown here is derived from an EMBL/GenBank/DDBJ whole genome shotgun (WGS) entry which is preliminary data.</text>
</comment>
<dbReference type="RefSeq" id="WP_344746512.1">
    <property type="nucleotide sequence ID" value="NZ_BAAAWW010000096.1"/>
</dbReference>
<dbReference type="Proteomes" id="UP001589610">
    <property type="component" value="Unassembled WGS sequence"/>
</dbReference>
<reference evidence="1 2" key="1">
    <citation type="submission" date="2024-09" db="EMBL/GenBank/DDBJ databases">
        <authorList>
            <person name="Sun Q."/>
            <person name="Mori K."/>
        </authorList>
    </citation>
    <scope>NUCLEOTIDE SEQUENCE [LARGE SCALE GENOMIC DNA]</scope>
    <source>
        <strain evidence="1 2">JCM 3028</strain>
    </source>
</reference>